<keyword evidence="2" id="KW-1185">Reference proteome</keyword>
<proteinExistence type="predicted"/>
<reference evidence="1 2" key="1">
    <citation type="submission" date="2016-03" db="EMBL/GenBank/DDBJ databases">
        <title>Complete genome sequence of Pedobacter cryoconitis PAMC 27485.</title>
        <authorList>
            <person name="Lee J."/>
            <person name="Kim O.-S."/>
        </authorList>
    </citation>
    <scope>NUCLEOTIDE SEQUENCE [LARGE SCALE GENOMIC DNA]</scope>
    <source>
        <strain evidence="1 2">PAMC 27485</strain>
    </source>
</reference>
<dbReference type="PATRIC" id="fig|188932.3.peg.1290"/>
<dbReference type="Proteomes" id="UP000071561">
    <property type="component" value="Chromosome"/>
</dbReference>
<dbReference type="EMBL" id="CP014504">
    <property type="protein sequence ID" value="AMP98165.1"/>
    <property type="molecule type" value="Genomic_DNA"/>
</dbReference>
<organism evidence="1 2">
    <name type="scientific">Pedobacter cryoconitis</name>
    <dbReference type="NCBI Taxonomy" id="188932"/>
    <lineage>
        <taxon>Bacteria</taxon>
        <taxon>Pseudomonadati</taxon>
        <taxon>Bacteroidota</taxon>
        <taxon>Sphingobacteriia</taxon>
        <taxon>Sphingobacteriales</taxon>
        <taxon>Sphingobacteriaceae</taxon>
        <taxon>Pedobacter</taxon>
    </lineage>
</organism>
<sequence>MVSSLYFKVRDLPVLEVIVEQQTLRDICFLMKELAPFKSPKENDSENRRAELKKLKKANFSRVFTLWHEAFRTVAE</sequence>
<accession>A0A127VA54</accession>
<protein>
    <submittedName>
        <fullName evidence="1">Uncharacterized protein</fullName>
    </submittedName>
</protein>
<evidence type="ECO:0000313" key="2">
    <source>
        <dbReference type="Proteomes" id="UP000071561"/>
    </source>
</evidence>
<name>A0A127VA54_9SPHI</name>
<dbReference type="KEGG" id="pcm:AY601_1242"/>
<gene>
    <name evidence="1" type="ORF">AY601_1242</name>
</gene>
<dbReference type="AlphaFoldDB" id="A0A127VA54"/>
<evidence type="ECO:0000313" key="1">
    <source>
        <dbReference type="EMBL" id="AMP98165.1"/>
    </source>
</evidence>